<reference evidence="3 4" key="1">
    <citation type="journal article" date="2014" name="Genome Announc.">
        <title>Draft Genome Sequences of Marine Flavobacterium Nonlabens Strains NR17, NR24, NR27, NR32, NR33, and Ara13.</title>
        <authorList>
            <person name="Nakanishi M."/>
            <person name="Meirelles P."/>
            <person name="Suzuki R."/>
            <person name="Takatani N."/>
            <person name="Mino S."/>
            <person name="Suda W."/>
            <person name="Oshima K."/>
            <person name="Hattori M."/>
            <person name="Ohkuma M."/>
            <person name="Hosokawa M."/>
            <person name="Miyashita K."/>
            <person name="Thompson F.L."/>
            <person name="Niwa A."/>
            <person name="Sawabe T."/>
            <person name="Sawabe T."/>
        </authorList>
    </citation>
    <scope>NUCLEOTIDE SEQUENCE [LARGE SCALE GENOMIC DNA]</scope>
    <source>
        <strain evidence="2">JCM 19275</strain>
        <strain evidence="1">JCM 19296</strain>
        <strain evidence="4">JCM19275</strain>
        <strain evidence="3">JCM19296</strain>
    </source>
</reference>
<evidence type="ECO:0000313" key="1">
    <source>
        <dbReference type="EMBL" id="GAK76801.1"/>
    </source>
</evidence>
<name>A0A081DD05_NONUL</name>
<evidence type="ECO:0000313" key="3">
    <source>
        <dbReference type="Proteomes" id="UP000028980"/>
    </source>
</evidence>
<proteinExistence type="predicted"/>
<evidence type="ECO:0000313" key="4">
    <source>
        <dbReference type="Proteomes" id="UP000029647"/>
    </source>
</evidence>
<organism evidence="1 3">
    <name type="scientific">Nonlabens ulvanivorans</name>
    <name type="common">Persicivirga ulvanivorans</name>
    <dbReference type="NCBI Taxonomy" id="906888"/>
    <lineage>
        <taxon>Bacteria</taxon>
        <taxon>Pseudomonadati</taxon>
        <taxon>Bacteroidota</taxon>
        <taxon>Flavobacteriia</taxon>
        <taxon>Flavobacteriales</taxon>
        <taxon>Flavobacteriaceae</taxon>
        <taxon>Nonlabens</taxon>
    </lineage>
</organism>
<protein>
    <submittedName>
        <fullName evidence="1">Uncharacterized protein</fullName>
    </submittedName>
</protein>
<dbReference type="AlphaFoldDB" id="A0A081DD05"/>
<evidence type="ECO:0000313" key="2">
    <source>
        <dbReference type="EMBL" id="GAL73470.1"/>
    </source>
</evidence>
<accession>A0A081DD05</accession>
<dbReference type="EMBL" id="BBNT01000001">
    <property type="protein sequence ID" value="GAL73470.1"/>
    <property type="molecule type" value="Genomic_DNA"/>
</dbReference>
<dbReference type="EMBL" id="BBLG01000005">
    <property type="protein sequence ID" value="GAK76801.1"/>
    <property type="molecule type" value="Genomic_DNA"/>
</dbReference>
<dbReference type="Proteomes" id="UP000028980">
    <property type="component" value="Unassembled WGS sequence"/>
</dbReference>
<gene>
    <name evidence="2" type="ORF">JCM19275_2317</name>
    <name evidence="1" type="ORF">JCM19296_2401</name>
</gene>
<sequence length="57" mass="6789">MDDFESIYYSTDNVLYKKSESKRLEFFDIQLGDITSVDIINPLKILVFYRDTQTLVF</sequence>
<dbReference type="Proteomes" id="UP000029647">
    <property type="component" value="Unassembled WGS sequence"/>
</dbReference>
<comment type="caution">
    <text evidence="1">The sequence shown here is derived from an EMBL/GenBank/DDBJ whole genome shotgun (WGS) entry which is preliminary data.</text>
</comment>